<evidence type="ECO:0008006" key="3">
    <source>
        <dbReference type="Google" id="ProtNLM"/>
    </source>
</evidence>
<dbReference type="Proteomes" id="UP000836841">
    <property type="component" value="Chromosome 7"/>
</dbReference>
<name>A0AAU9T7G2_THLAR</name>
<protein>
    <recommendedName>
        <fullName evidence="3">Reverse transcriptase zinc-binding domain-containing protein</fullName>
    </recommendedName>
</protein>
<keyword evidence="2" id="KW-1185">Reference proteome</keyword>
<reference evidence="1 2" key="1">
    <citation type="submission" date="2022-03" db="EMBL/GenBank/DDBJ databases">
        <authorList>
            <person name="Nunn A."/>
            <person name="Chopra R."/>
            <person name="Nunn A."/>
            <person name="Contreras Garrido A."/>
        </authorList>
    </citation>
    <scope>NUCLEOTIDE SEQUENCE [LARGE SCALE GENOMIC DNA]</scope>
</reference>
<organism evidence="1 2">
    <name type="scientific">Thlaspi arvense</name>
    <name type="common">Field penny-cress</name>
    <dbReference type="NCBI Taxonomy" id="13288"/>
    <lineage>
        <taxon>Eukaryota</taxon>
        <taxon>Viridiplantae</taxon>
        <taxon>Streptophyta</taxon>
        <taxon>Embryophyta</taxon>
        <taxon>Tracheophyta</taxon>
        <taxon>Spermatophyta</taxon>
        <taxon>Magnoliopsida</taxon>
        <taxon>eudicotyledons</taxon>
        <taxon>Gunneridae</taxon>
        <taxon>Pentapetalae</taxon>
        <taxon>rosids</taxon>
        <taxon>malvids</taxon>
        <taxon>Brassicales</taxon>
        <taxon>Brassicaceae</taxon>
        <taxon>Thlaspideae</taxon>
        <taxon>Thlaspi</taxon>
    </lineage>
</organism>
<evidence type="ECO:0000313" key="1">
    <source>
        <dbReference type="EMBL" id="CAH2080204.1"/>
    </source>
</evidence>
<evidence type="ECO:0000313" key="2">
    <source>
        <dbReference type="Proteomes" id="UP000836841"/>
    </source>
</evidence>
<dbReference type="EMBL" id="OU466863">
    <property type="protein sequence ID" value="CAH2080204.1"/>
    <property type="molecule type" value="Genomic_DNA"/>
</dbReference>
<gene>
    <name evidence="1" type="ORF">TAV2_LOCUS23559</name>
</gene>
<proteinExistence type="predicted"/>
<dbReference type="AlphaFoldDB" id="A0AAU9T7G2"/>
<accession>A0AAU9T7G2</accession>
<sequence>MNLRWQGINANACCERCGEQENVSHIWFDCPYAKEMWRTTSIVSPLAGLSPDVDPRILLSSLYK</sequence>